<dbReference type="KEGG" id="sgo:SGO_0024"/>
<protein>
    <submittedName>
        <fullName evidence="1">Uncharacterized protein</fullName>
    </submittedName>
</protein>
<gene>
    <name evidence="1" type="ordered locus">SGO_0024</name>
</gene>
<proteinExistence type="predicted"/>
<dbReference type="AlphaFoldDB" id="A8AU86"/>
<organism evidence="1 2">
    <name type="scientific">Streptococcus gordonii (strain Challis / ATCC 35105 / BCRC 15272 / CH1 / DL1 / V288)</name>
    <dbReference type="NCBI Taxonomy" id="467705"/>
    <lineage>
        <taxon>Bacteria</taxon>
        <taxon>Bacillati</taxon>
        <taxon>Bacillota</taxon>
        <taxon>Bacilli</taxon>
        <taxon>Lactobacillales</taxon>
        <taxon>Streptococcaceae</taxon>
        <taxon>Streptococcus</taxon>
    </lineage>
</organism>
<keyword evidence="2" id="KW-1185">Reference proteome</keyword>
<dbReference type="EMBL" id="CP000725">
    <property type="protein sequence ID" value="ABV10177.1"/>
    <property type="molecule type" value="Genomic_DNA"/>
</dbReference>
<dbReference type="HOGENOM" id="CLU_3398747_0_0_9"/>
<reference evidence="1 2" key="1">
    <citation type="journal article" date="2007" name="J. Bacteriol.">
        <title>Genome-wide transcriptional changes in Streptococcus gordonii in response to competence signaling peptide.</title>
        <authorList>
            <person name="Vickerman M.M."/>
            <person name="Iobst S."/>
            <person name="Jesionowski A.M."/>
            <person name="Gill S.R."/>
        </authorList>
    </citation>
    <scope>NUCLEOTIDE SEQUENCE [LARGE SCALE GENOMIC DNA]</scope>
    <source>
        <strain evidence="2">Challis / ATCC 35105 / BCRC 15272 / CH1 / DL1 / V288</strain>
    </source>
</reference>
<evidence type="ECO:0000313" key="2">
    <source>
        <dbReference type="Proteomes" id="UP000001131"/>
    </source>
</evidence>
<dbReference type="Proteomes" id="UP000001131">
    <property type="component" value="Chromosome"/>
</dbReference>
<accession>A8AU86</accession>
<sequence>MLQAFLSCTSGDLAFFGEKKNEGKRNVTQFY</sequence>
<evidence type="ECO:0000313" key="1">
    <source>
        <dbReference type="EMBL" id="ABV10177.1"/>
    </source>
</evidence>
<name>A8AU86_STRGC</name>